<dbReference type="InterPro" id="IPR002104">
    <property type="entry name" value="Integrase_catalytic"/>
</dbReference>
<dbReference type="InterPro" id="IPR046668">
    <property type="entry name" value="DUF6538"/>
</dbReference>
<keyword evidence="4" id="KW-1185">Reference proteome</keyword>
<dbReference type="SUPFAM" id="SSF56349">
    <property type="entry name" value="DNA breaking-rejoining enzymes"/>
    <property type="match status" value="1"/>
</dbReference>
<name>A0A1I4DZ63_9HYPH</name>
<feature type="domain" description="Tyr recombinase" evidence="2">
    <location>
        <begin position="244"/>
        <end position="430"/>
    </location>
</feature>
<accession>A0A1I4DZ63</accession>
<organism evidence="3 4">
    <name type="scientific">Pseudovibrio ascidiaceicola</name>
    <dbReference type="NCBI Taxonomy" id="285279"/>
    <lineage>
        <taxon>Bacteria</taxon>
        <taxon>Pseudomonadati</taxon>
        <taxon>Pseudomonadota</taxon>
        <taxon>Alphaproteobacteria</taxon>
        <taxon>Hyphomicrobiales</taxon>
        <taxon>Stappiaceae</taxon>
        <taxon>Pseudovibrio</taxon>
    </lineage>
</organism>
<dbReference type="InterPro" id="IPR011010">
    <property type="entry name" value="DNA_brk_join_enz"/>
</dbReference>
<protein>
    <submittedName>
        <fullName evidence="3">Site-specific recombinase XerC</fullName>
    </submittedName>
</protein>
<evidence type="ECO:0000313" key="3">
    <source>
        <dbReference type="EMBL" id="SFK98908.1"/>
    </source>
</evidence>
<dbReference type="Pfam" id="PF20172">
    <property type="entry name" value="DUF6538"/>
    <property type="match status" value="1"/>
</dbReference>
<dbReference type="RefSeq" id="WP_093522686.1">
    <property type="nucleotide sequence ID" value="NZ_FOSK01000013.1"/>
</dbReference>
<evidence type="ECO:0000256" key="1">
    <source>
        <dbReference type="ARBA" id="ARBA00023172"/>
    </source>
</evidence>
<dbReference type="InterPro" id="IPR013762">
    <property type="entry name" value="Integrase-like_cat_sf"/>
</dbReference>
<dbReference type="PROSITE" id="PS51898">
    <property type="entry name" value="TYR_RECOMBINASE"/>
    <property type="match status" value="1"/>
</dbReference>
<dbReference type="EMBL" id="FOSK01000013">
    <property type="protein sequence ID" value="SFK98908.1"/>
    <property type="molecule type" value="Genomic_DNA"/>
</dbReference>
<proteinExistence type="predicted"/>
<dbReference type="Proteomes" id="UP000199598">
    <property type="component" value="Unassembled WGS sequence"/>
</dbReference>
<sequence>MGVACDRGRYYFVKRVPKRYQKFDPRSRVTIALHTDSHEIALTKAGPIEAQLISYWEALKAGNVEDADALAGALRELAYASGFNYAPMEDLISSNPRDLIDRLIKLEGALEAKEDPLVPALLGNAKIPPKRLSLAFEEYFDFTKDQRVGMNEEQVRKWRNPRLKAINNLIALVGDKPILDMGRNDAKRLREWWVDRLLNEGKSSVSANKDIGHLAQIFQVYGLMHELDLDNPFAGMRVKKTMTAPRAAFSPEWMRKEVLAQGALDGLNDEARDAFLFMINTGVRPSELIGSLPEHLMLEGPIPYFEIRAYQGGEYQRKLKTEHSARDIPLTGVSLEAAQRLKDAGGVKRYFLNSDLWSNTVNKYLEENGLRESERHTVYSLRHAFEENLLEAGVDERIRVELMGHAYNRPKYGPGGSLELKLQAIRKIAL</sequence>
<dbReference type="Pfam" id="PF00589">
    <property type="entry name" value="Phage_integrase"/>
    <property type="match status" value="1"/>
</dbReference>
<dbReference type="Gene3D" id="1.10.443.10">
    <property type="entry name" value="Intergrase catalytic core"/>
    <property type="match status" value="1"/>
</dbReference>
<comment type="caution">
    <text evidence="3">The sequence shown here is derived from an EMBL/GenBank/DDBJ whole genome shotgun (WGS) entry which is preliminary data.</text>
</comment>
<gene>
    <name evidence="3" type="ORF">SAMN04488518_11387</name>
</gene>
<reference evidence="3 4" key="1">
    <citation type="submission" date="2016-10" db="EMBL/GenBank/DDBJ databases">
        <authorList>
            <person name="Varghese N."/>
            <person name="Submissions S."/>
        </authorList>
    </citation>
    <scope>NUCLEOTIDE SEQUENCE [LARGE SCALE GENOMIC DNA]</scope>
    <source>
        <strain evidence="3 4">DSM 16392</strain>
    </source>
</reference>
<evidence type="ECO:0000313" key="4">
    <source>
        <dbReference type="Proteomes" id="UP000199598"/>
    </source>
</evidence>
<keyword evidence="1" id="KW-0233">DNA recombination</keyword>
<evidence type="ECO:0000259" key="2">
    <source>
        <dbReference type="PROSITE" id="PS51898"/>
    </source>
</evidence>